<keyword evidence="8" id="KW-1185">Reference proteome</keyword>
<dbReference type="GO" id="GO:0008380">
    <property type="term" value="P:RNA splicing"/>
    <property type="evidence" value="ECO:0007669"/>
    <property type="project" value="UniProtKB-KW"/>
</dbReference>
<reference evidence="7" key="1">
    <citation type="submission" date="2023-01" db="EMBL/GenBank/DDBJ databases">
        <title>Genome assembly of the deep-sea coral Lophelia pertusa.</title>
        <authorList>
            <person name="Herrera S."/>
            <person name="Cordes E."/>
        </authorList>
    </citation>
    <scope>NUCLEOTIDE SEQUENCE</scope>
    <source>
        <strain evidence="7">USNM1676648</strain>
        <tissue evidence="7">Polyp</tissue>
    </source>
</reference>
<keyword evidence="3" id="KW-0507">mRNA processing</keyword>
<feature type="region of interest" description="Disordered" evidence="6">
    <location>
        <begin position="197"/>
        <end position="221"/>
    </location>
</feature>
<name>A0A9X0D3E1_9CNID</name>
<dbReference type="PANTHER" id="PTHR39267">
    <property type="entry name" value="SURVIVAL MOTOR NEURON-LIKE PROTEIN 1"/>
    <property type="match status" value="1"/>
</dbReference>
<dbReference type="OrthoDB" id="5989999at2759"/>
<dbReference type="GO" id="GO:0006397">
    <property type="term" value="P:mRNA processing"/>
    <property type="evidence" value="ECO:0007669"/>
    <property type="project" value="UniProtKB-KW"/>
</dbReference>
<feature type="region of interest" description="Disordered" evidence="6">
    <location>
        <begin position="54"/>
        <end position="103"/>
    </location>
</feature>
<dbReference type="GO" id="GO:0005634">
    <property type="term" value="C:nucleus"/>
    <property type="evidence" value="ECO:0007669"/>
    <property type="project" value="UniProtKB-SubCell"/>
</dbReference>
<evidence type="ECO:0000256" key="2">
    <source>
        <dbReference type="ARBA" id="ARBA00005371"/>
    </source>
</evidence>
<feature type="compositionally biased region" description="Low complexity" evidence="6">
    <location>
        <begin position="85"/>
        <end position="103"/>
    </location>
</feature>
<gene>
    <name evidence="7" type="primary">SMN1_1</name>
    <name evidence="7" type="ORF">OS493_016494</name>
</gene>
<comment type="subcellular location">
    <subcellularLocation>
        <location evidence="1">Nucleus</location>
    </subcellularLocation>
</comment>
<evidence type="ECO:0000256" key="4">
    <source>
        <dbReference type="ARBA" id="ARBA00023187"/>
    </source>
</evidence>
<sequence>MDWSAGGQSPIRWQVSDLCLAPEHPSQHLHEAVINSFPTPYTCKVTFLRSRQRQDVDVSVLKPSRPSRQLRHHHHHPYTSDQRYPVSGSPFSSHPFPSNHQSPMNIFPPVPPPPMPPTLLSQHWPMANSTGFQPSATTTNTQFPCAPMPPPPAPVNSSDVSHDNDALASMLMAWYLSGYHTGYYQAMQSLRHGSNTVANEAQVSTTDTDTSKQDSAELPTT</sequence>
<evidence type="ECO:0000256" key="1">
    <source>
        <dbReference type="ARBA" id="ARBA00004123"/>
    </source>
</evidence>
<proteinExistence type="inferred from homology"/>
<evidence type="ECO:0000256" key="3">
    <source>
        <dbReference type="ARBA" id="ARBA00022664"/>
    </source>
</evidence>
<comment type="caution">
    <text evidence="7">The sequence shown here is derived from an EMBL/GenBank/DDBJ whole genome shotgun (WGS) entry which is preliminary data.</text>
</comment>
<dbReference type="InterPro" id="IPR040424">
    <property type="entry name" value="Smn1"/>
</dbReference>
<feature type="compositionally biased region" description="Basic residues" evidence="6">
    <location>
        <begin position="68"/>
        <end position="77"/>
    </location>
</feature>
<keyword evidence="5" id="KW-0539">Nucleus</keyword>
<organism evidence="7 8">
    <name type="scientific">Desmophyllum pertusum</name>
    <dbReference type="NCBI Taxonomy" id="174260"/>
    <lineage>
        <taxon>Eukaryota</taxon>
        <taxon>Metazoa</taxon>
        <taxon>Cnidaria</taxon>
        <taxon>Anthozoa</taxon>
        <taxon>Hexacorallia</taxon>
        <taxon>Scleractinia</taxon>
        <taxon>Caryophylliina</taxon>
        <taxon>Caryophylliidae</taxon>
        <taxon>Desmophyllum</taxon>
    </lineage>
</organism>
<evidence type="ECO:0000256" key="5">
    <source>
        <dbReference type="ARBA" id="ARBA00023242"/>
    </source>
</evidence>
<dbReference type="PANTHER" id="PTHR39267:SF1">
    <property type="entry name" value="SURVIVAL MOTOR NEURON PROTEIN"/>
    <property type="match status" value="1"/>
</dbReference>
<protein>
    <submittedName>
        <fullName evidence="7">SMN protein Smn1</fullName>
    </submittedName>
</protein>
<dbReference type="Proteomes" id="UP001163046">
    <property type="component" value="Unassembled WGS sequence"/>
</dbReference>
<keyword evidence="4" id="KW-0508">mRNA splicing</keyword>
<evidence type="ECO:0000313" key="8">
    <source>
        <dbReference type="Proteomes" id="UP001163046"/>
    </source>
</evidence>
<accession>A0A9X0D3E1</accession>
<comment type="similarity">
    <text evidence="2">Belongs to the SMN family.</text>
</comment>
<dbReference type="Gene3D" id="3.40.190.10">
    <property type="entry name" value="Periplasmic binding protein-like II"/>
    <property type="match status" value="1"/>
</dbReference>
<dbReference type="EMBL" id="MU825881">
    <property type="protein sequence ID" value="KAJ7385410.1"/>
    <property type="molecule type" value="Genomic_DNA"/>
</dbReference>
<dbReference type="CDD" id="cd22852">
    <property type="entry name" value="SMN_C"/>
    <property type="match status" value="1"/>
</dbReference>
<evidence type="ECO:0000313" key="7">
    <source>
        <dbReference type="EMBL" id="KAJ7385410.1"/>
    </source>
</evidence>
<dbReference type="InterPro" id="IPR047313">
    <property type="entry name" value="SMN_C"/>
</dbReference>
<dbReference type="AlphaFoldDB" id="A0A9X0D3E1"/>
<dbReference type="Pfam" id="PF20635">
    <property type="entry name" value="SMN_YG-box"/>
    <property type="match status" value="1"/>
</dbReference>
<evidence type="ECO:0000256" key="6">
    <source>
        <dbReference type="SAM" id="MobiDB-lite"/>
    </source>
</evidence>